<evidence type="ECO:0000256" key="1">
    <source>
        <dbReference type="SAM" id="MobiDB-lite"/>
    </source>
</evidence>
<keyword evidence="3" id="KW-1185">Reference proteome</keyword>
<sequence>MSIRMNVCCIASKKHKSKYTGDEAELDDAKAKHAAELDTAKAKQHAAELDDAKRPNKQLMLSHAYGVVRPLPVTDTKVGPRARLSGTPRRNDAPRQASTTTQCPSSLANGISSLQRDGVLRQVSDVPITPSCDRSPCFCVAVGPRHGSAGPPTTASQPVPLALSPLRGGRRQSTPASRSRYRLTLEPKPAQCLARVVEPPAVQEMNGSSSLFASRPSMTRRDLDPVCVSSTATLGRLPDAFPFPRVKTEGYRGLTSLNGAVKFVRQRSNRVKGAKGKGSASATFLVLMKSLSGDASRRASRRLLGAALTNQSSSDRV</sequence>
<evidence type="ECO:0000313" key="3">
    <source>
        <dbReference type="Proteomes" id="UP000266841"/>
    </source>
</evidence>
<protein>
    <submittedName>
        <fullName evidence="2">Uncharacterized protein</fullName>
    </submittedName>
</protein>
<name>K0T6I1_THAOC</name>
<dbReference type="Proteomes" id="UP000266841">
    <property type="component" value="Unassembled WGS sequence"/>
</dbReference>
<organism evidence="2 3">
    <name type="scientific">Thalassiosira oceanica</name>
    <name type="common">Marine diatom</name>
    <dbReference type="NCBI Taxonomy" id="159749"/>
    <lineage>
        <taxon>Eukaryota</taxon>
        <taxon>Sar</taxon>
        <taxon>Stramenopiles</taxon>
        <taxon>Ochrophyta</taxon>
        <taxon>Bacillariophyta</taxon>
        <taxon>Coscinodiscophyceae</taxon>
        <taxon>Thalassiosirophycidae</taxon>
        <taxon>Thalassiosirales</taxon>
        <taxon>Thalassiosiraceae</taxon>
        <taxon>Thalassiosira</taxon>
    </lineage>
</organism>
<feature type="region of interest" description="Disordered" evidence="1">
    <location>
        <begin position="146"/>
        <end position="179"/>
    </location>
</feature>
<proteinExistence type="predicted"/>
<gene>
    <name evidence="2" type="ORF">THAOC_13054</name>
</gene>
<dbReference type="EMBL" id="AGNL01015305">
    <property type="protein sequence ID" value="EJK66047.1"/>
    <property type="molecule type" value="Genomic_DNA"/>
</dbReference>
<feature type="compositionally biased region" description="Polar residues" evidence="1">
    <location>
        <begin position="96"/>
        <end position="110"/>
    </location>
</feature>
<reference evidence="2 3" key="1">
    <citation type="journal article" date="2012" name="Genome Biol.">
        <title>Genome and low-iron response of an oceanic diatom adapted to chronic iron limitation.</title>
        <authorList>
            <person name="Lommer M."/>
            <person name="Specht M."/>
            <person name="Roy A.S."/>
            <person name="Kraemer L."/>
            <person name="Andreson R."/>
            <person name="Gutowska M.A."/>
            <person name="Wolf J."/>
            <person name="Bergner S.V."/>
            <person name="Schilhabel M.B."/>
            <person name="Klostermeier U.C."/>
            <person name="Beiko R.G."/>
            <person name="Rosenstiel P."/>
            <person name="Hippler M."/>
            <person name="Laroche J."/>
        </authorList>
    </citation>
    <scope>NUCLEOTIDE SEQUENCE [LARGE SCALE GENOMIC DNA]</scope>
    <source>
        <strain evidence="2 3">CCMP1005</strain>
    </source>
</reference>
<evidence type="ECO:0000313" key="2">
    <source>
        <dbReference type="EMBL" id="EJK66047.1"/>
    </source>
</evidence>
<dbReference type="AlphaFoldDB" id="K0T6I1"/>
<feature type="region of interest" description="Disordered" evidence="1">
    <location>
        <begin position="73"/>
        <end position="110"/>
    </location>
</feature>
<accession>K0T6I1</accession>
<comment type="caution">
    <text evidence="2">The sequence shown here is derived from an EMBL/GenBank/DDBJ whole genome shotgun (WGS) entry which is preliminary data.</text>
</comment>